<feature type="domain" description="Glycosyl transferase family 1" evidence="1">
    <location>
        <begin position="179"/>
        <end position="340"/>
    </location>
</feature>
<reference evidence="3" key="1">
    <citation type="submission" date="2022-07" db="EMBL/GenBank/DDBJ databases">
        <authorList>
            <person name="Jung M.-Y."/>
            <person name="Lee M."/>
        </authorList>
    </citation>
    <scope>NUCLEOTIDE SEQUENCE</scope>
    <source>
        <strain evidence="3">S8</strain>
    </source>
</reference>
<dbReference type="Gene3D" id="3.40.50.2000">
    <property type="entry name" value="Glycogen Phosphorylase B"/>
    <property type="match status" value="2"/>
</dbReference>
<dbReference type="EMBL" id="JANHNZ010000008">
    <property type="protein sequence ID" value="MCQ9210476.1"/>
    <property type="molecule type" value="Genomic_DNA"/>
</dbReference>
<protein>
    <submittedName>
        <fullName evidence="3">Glycosyltransferase</fullName>
    </submittedName>
</protein>
<dbReference type="InterPro" id="IPR001296">
    <property type="entry name" value="Glyco_trans_1"/>
</dbReference>
<feature type="domain" description="Glycosyltransferase subfamily 4-like N-terminal" evidence="2">
    <location>
        <begin position="18"/>
        <end position="173"/>
    </location>
</feature>
<evidence type="ECO:0000313" key="3">
    <source>
        <dbReference type="EMBL" id="MCQ9210476.1"/>
    </source>
</evidence>
<dbReference type="PANTHER" id="PTHR12526:SF630">
    <property type="entry name" value="GLYCOSYLTRANSFERASE"/>
    <property type="match status" value="1"/>
</dbReference>
<accession>A0ABT1WPL0</accession>
<dbReference type="CDD" id="cd03811">
    <property type="entry name" value="GT4_GT28_WabH-like"/>
    <property type="match status" value="1"/>
</dbReference>
<dbReference type="SUPFAM" id="SSF53756">
    <property type="entry name" value="UDP-Glycosyltransferase/glycogen phosphorylase"/>
    <property type="match status" value="1"/>
</dbReference>
<evidence type="ECO:0000313" key="4">
    <source>
        <dbReference type="Proteomes" id="UP001059480"/>
    </source>
</evidence>
<proteinExistence type="predicted"/>
<reference evidence="3" key="3">
    <citation type="journal article" date="2023" name="Microbiol. Resour. Announc.">
        <title>Draft Genome Sequence of Granulicatella sp. Strain S8, Isolated from a Marine Fish, Seriola quinqueradiata.</title>
        <authorList>
            <person name="Lee M."/>
            <person name="Farooq A."/>
            <person name="Jeong J.B."/>
            <person name="Jung M.Y."/>
        </authorList>
    </citation>
    <scope>NUCLEOTIDE SEQUENCE</scope>
    <source>
        <strain evidence="3">S8</strain>
    </source>
</reference>
<dbReference type="Proteomes" id="UP001059480">
    <property type="component" value="Unassembled WGS sequence"/>
</dbReference>
<name>A0ABT1WPL0_9LACT</name>
<dbReference type="Pfam" id="PF13439">
    <property type="entry name" value="Glyco_transf_4"/>
    <property type="match status" value="1"/>
</dbReference>
<evidence type="ECO:0000259" key="1">
    <source>
        <dbReference type="Pfam" id="PF00534"/>
    </source>
</evidence>
<comment type="caution">
    <text evidence="3">The sequence shown here is derived from an EMBL/GenBank/DDBJ whole genome shotgun (WGS) entry which is preliminary data.</text>
</comment>
<gene>
    <name evidence="3" type="ORF">NPA36_07920</name>
</gene>
<keyword evidence="4" id="KW-1185">Reference proteome</keyword>
<evidence type="ECO:0000259" key="2">
    <source>
        <dbReference type="Pfam" id="PF13439"/>
    </source>
</evidence>
<organism evidence="3 4">
    <name type="scientific">Granulicatella seriolae</name>
    <dbReference type="NCBI Taxonomy" id="2967226"/>
    <lineage>
        <taxon>Bacteria</taxon>
        <taxon>Bacillati</taxon>
        <taxon>Bacillota</taxon>
        <taxon>Bacilli</taxon>
        <taxon>Lactobacillales</taxon>
        <taxon>Carnobacteriaceae</taxon>
        <taxon>Granulicatella</taxon>
    </lineage>
</organism>
<dbReference type="PANTHER" id="PTHR12526">
    <property type="entry name" value="GLYCOSYLTRANSFERASE"/>
    <property type="match status" value="1"/>
</dbReference>
<dbReference type="Pfam" id="PF00534">
    <property type="entry name" value="Glycos_transf_1"/>
    <property type="match status" value="1"/>
</dbReference>
<sequence length="363" mass="40976">MEENKKIDIIQVIPTLGIGGAEIVVENLVRELKNKQYNVLVVTFFSNETFISERIKNLGIPIIYLDKKLGFDISIMRKLFDIFSKYKPKVVHSHLSATLYCLPIEVLLGIKSRIHTTHNLAEKDAGIFSKILYRIFFKLFKLIPVAISEKVKSSISKVYHVDSSHIPLIYNGVLLADFNRKSNYEITKNIEIVHVGRLSEPKNHVTMIKAVQILKTKYPNLTLKLIGQGEKQEELSELVETLGLEKNIIFVGAVDDVRNFLLEADIFILPSLWEGMPISLIEAMATGLPIIASDVGGIGEMISHEESGLLIEPDTDALVDSINSLIESQWLRECLGNNAYIKSLDFTSDIMAEKYIELYRKGE</sequence>
<dbReference type="InterPro" id="IPR028098">
    <property type="entry name" value="Glyco_trans_4-like_N"/>
</dbReference>
<dbReference type="RefSeq" id="WP_256945585.1">
    <property type="nucleotide sequence ID" value="NZ_JANHNZ010000008.1"/>
</dbReference>
<reference evidence="3" key="2">
    <citation type="journal article" date="2023" name="Curr. Microbiol.">
        <title>Granulicatella seriolae sp. nov., a Novel Facultative Anaerobe Isolated from Yellowtail Marine Fish.</title>
        <authorList>
            <person name="Lee M."/>
            <person name="Choi Y.J."/>
            <person name="Farooq A."/>
            <person name="Jeong J.B."/>
            <person name="Jung M.Y."/>
        </authorList>
    </citation>
    <scope>NUCLEOTIDE SEQUENCE</scope>
    <source>
        <strain evidence="3">S8</strain>
    </source>
</reference>